<keyword evidence="1 3" id="KW-0378">Hydrolase</keyword>
<reference evidence="4" key="1">
    <citation type="submission" date="2014-07" db="EMBL/GenBank/DDBJ databases">
        <title>Genome sequencing of plant-pathogenic Streptomyces species.</title>
        <authorList>
            <person name="Harrison J."/>
            <person name="Sapp M."/>
            <person name="Thwaites R."/>
            <person name="Studholme D.J."/>
        </authorList>
    </citation>
    <scope>NUCLEOTIDE SEQUENCE [LARGE SCALE GENOMIC DNA]</scope>
    <source>
        <strain evidence="4">NCPPB 4445</strain>
    </source>
</reference>
<dbReference type="Pfam" id="PF00561">
    <property type="entry name" value="Abhydrolase_1"/>
    <property type="match status" value="1"/>
</dbReference>
<dbReference type="Gene3D" id="3.40.50.1820">
    <property type="entry name" value="alpha/beta hydrolase"/>
    <property type="match status" value="1"/>
</dbReference>
<comment type="caution">
    <text evidence="3">The sequence shown here is derived from an EMBL/GenBank/DDBJ whole genome shotgun (WGS) entry which is preliminary data.</text>
</comment>
<dbReference type="InterPro" id="IPR000073">
    <property type="entry name" value="AB_hydrolase_1"/>
</dbReference>
<protein>
    <submittedName>
        <fullName evidence="3">Alpha/beta hydrolase</fullName>
    </submittedName>
</protein>
<accession>A0A0L0K0W8</accession>
<proteinExistence type="predicted"/>
<name>A0A0L0K0W8_9ACTN</name>
<dbReference type="OrthoDB" id="495620at2"/>
<dbReference type="RefSeq" id="WP_050372798.1">
    <property type="nucleotide sequence ID" value="NZ_KQ257825.1"/>
</dbReference>
<dbReference type="InterPro" id="IPR029058">
    <property type="entry name" value="AB_hydrolase_fold"/>
</dbReference>
<gene>
    <name evidence="3" type="ORF">IQ63_26075</name>
</gene>
<dbReference type="PRINTS" id="PR00412">
    <property type="entry name" value="EPOXHYDRLASE"/>
</dbReference>
<organism evidence="3 4">
    <name type="scientific">Streptomyces acidiscabies</name>
    <dbReference type="NCBI Taxonomy" id="42234"/>
    <lineage>
        <taxon>Bacteria</taxon>
        <taxon>Bacillati</taxon>
        <taxon>Actinomycetota</taxon>
        <taxon>Actinomycetes</taxon>
        <taxon>Kitasatosporales</taxon>
        <taxon>Streptomycetaceae</taxon>
        <taxon>Streptomyces</taxon>
    </lineage>
</organism>
<dbReference type="InterPro" id="IPR000639">
    <property type="entry name" value="Epox_hydrolase-like"/>
</dbReference>
<evidence type="ECO:0000256" key="1">
    <source>
        <dbReference type="ARBA" id="ARBA00022801"/>
    </source>
</evidence>
<dbReference type="PRINTS" id="PR00111">
    <property type="entry name" value="ABHYDROLASE"/>
</dbReference>
<evidence type="ECO:0000313" key="4">
    <source>
        <dbReference type="Proteomes" id="UP000037151"/>
    </source>
</evidence>
<dbReference type="GO" id="GO:0016020">
    <property type="term" value="C:membrane"/>
    <property type="evidence" value="ECO:0007669"/>
    <property type="project" value="TreeGrafter"/>
</dbReference>
<sequence length="261" mass="28086">MQQLHDDLGHLAYDVTGDGPPVVLVHAGVADHRMWDAVVPALAERYAVVRYDLRGFGESAPPTGSFREVDDLARLLDHLGYGRVRLVGASWGGRVALDFTLAYPDRVQALAMLTAPWPGYEWSAEMIAYDEAETAALEAGDLDEAVRINLDMWLKGPARSWSEVGEGLAEQLRGPMRTLLANQGVVGEHSQGPGTGDLTTISVPTLMALGKLDVPDFQDIARRYASEIPGAELVEFANAAHLIAMDAPGEVGAVLGEFLGR</sequence>
<dbReference type="SUPFAM" id="SSF53474">
    <property type="entry name" value="alpha/beta-Hydrolases"/>
    <property type="match status" value="1"/>
</dbReference>
<dbReference type="GO" id="GO:0016787">
    <property type="term" value="F:hydrolase activity"/>
    <property type="evidence" value="ECO:0007669"/>
    <property type="project" value="UniProtKB-KW"/>
</dbReference>
<dbReference type="AlphaFoldDB" id="A0A0L0K0W8"/>
<dbReference type="PANTHER" id="PTHR43798:SF31">
    <property type="entry name" value="AB HYDROLASE SUPERFAMILY PROTEIN YCLE"/>
    <property type="match status" value="1"/>
</dbReference>
<evidence type="ECO:0000259" key="2">
    <source>
        <dbReference type="Pfam" id="PF00561"/>
    </source>
</evidence>
<dbReference type="EMBL" id="JPPY01000148">
    <property type="protein sequence ID" value="KND31481.1"/>
    <property type="molecule type" value="Genomic_DNA"/>
</dbReference>
<dbReference type="InterPro" id="IPR050266">
    <property type="entry name" value="AB_hydrolase_sf"/>
</dbReference>
<feature type="domain" description="AB hydrolase-1" evidence="2">
    <location>
        <begin position="20"/>
        <end position="128"/>
    </location>
</feature>
<dbReference type="PATRIC" id="fig|42234.21.peg.5388"/>
<dbReference type="PANTHER" id="PTHR43798">
    <property type="entry name" value="MONOACYLGLYCEROL LIPASE"/>
    <property type="match status" value="1"/>
</dbReference>
<evidence type="ECO:0000313" key="3">
    <source>
        <dbReference type="EMBL" id="KND31481.1"/>
    </source>
</evidence>
<dbReference type="Proteomes" id="UP000037151">
    <property type="component" value="Unassembled WGS sequence"/>
</dbReference>